<organism evidence="1 2">
    <name type="scientific">Pangasianodon gigas</name>
    <name type="common">Mekong giant catfish</name>
    <name type="synonym">Pangasius gigas</name>
    <dbReference type="NCBI Taxonomy" id="30993"/>
    <lineage>
        <taxon>Eukaryota</taxon>
        <taxon>Metazoa</taxon>
        <taxon>Chordata</taxon>
        <taxon>Craniata</taxon>
        <taxon>Vertebrata</taxon>
        <taxon>Euteleostomi</taxon>
        <taxon>Actinopterygii</taxon>
        <taxon>Neopterygii</taxon>
        <taxon>Teleostei</taxon>
        <taxon>Ostariophysi</taxon>
        <taxon>Siluriformes</taxon>
        <taxon>Pangasiidae</taxon>
        <taxon>Pangasianodon</taxon>
    </lineage>
</organism>
<reference evidence="1 2" key="1">
    <citation type="journal article" date="2022" name="bioRxiv">
        <title>An ancient truncated duplication of the anti-Mullerian hormone receptor type 2 gene is a potential conserved master sex determinant in the Pangasiidae catfish family.</title>
        <authorList>
            <person name="Wen M."/>
            <person name="Pan Q."/>
            <person name="Jouanno E."/>
            <person name="Montfort J."/>
            <person name="Zahm M."/>
            <person name="Cabau C."/>
            <person name="Klopp C."/>
            <person name="Iampietro C."/>
            <person name="Roques C."/>
            <person name="Bouchez O."/>
            <person name="Castinel A."/>
            <person name="Donnadieu C."/>
            <person name="Parrinello H."/>
            <person name="Poncet C."/>
            <person name="Belmonte E."/>
            <person name="Gautier V."/>
            <person name="Avarre J.-C."/>
            <person name="Dugue R."/>
            <person name="Gustiano R."/>
            <person name="Ha T.T.T."/>
            <person name="Campet M."/>
            <person name="Sriphairoj K."/>
            <person name="Ribolli J."/>
            <person name="de Almeida F.L."/>
            <person name="Desvignes T."/>
            <person name="Postlethwait J.H."/>
            <person name="Bucao C.F."/>
            <person name="Robinson-Rechavi M."/>
            <person name="Bobe J."/>
            <person name="Herpin A."/>
            <person name="Guiguen Y."/>
        </authorList>
    </citation>
    <scope>NUCLEOTIDE SEQUENCE [LARGE SCALE GENOMIC DNA]</scope>
    <source>
        <strain evidence="1">YG-Dec2019</strain>
    </source>
</reference>
<evidence type="ECO:0000313" key="1">
    <source>
        <dbReference type="EMBL" id="MCI4386145.1"/>
    </source>
</evidence>
<comment type="caution">
    <text evidence="1">The sequence shown here is derived from an EMBL/GenBank/DDBJ whole genome shotgun (WGS) entry which is preliminary data.</text>
</comment>
<accession>A0ACC5X6I1</accession>
<protein>
    <submittedName>
        <fullName evidence="1">Uncharacterized protein</fullName>
    </submittedName>
</protein>
<proteinExistence type="predicted"/>
<sequence length="107" mass="11651">MRSAAPLSALNPAARRCCALPCASERHGGGKRTRCGAHSHFCMSGERRKRGGGGPTCGAVTRKNTEKRECGGTLLPNTHTHTHTRTHTHISYTLHRHKKVPRGFLCV</sequence>
<dbReference type="EMBL" id="CM040467">
    <property type="protein sequence ID" value="MCI4386145.1"/>
    <property type="molecule type" value="Genomic_DNA"/>
</dbReference>
<gene>
    <name evidence="1" type="ORF">PGIGA_G00058910</name>
</gene>
<evidence type="ECO:0000313" key="2">
    <source>
        <dbReference type="Proteomes" id="UP000829447"/>
    </source>
</evidence>
<dbReference type="Proteomes" id="UP000829447">
    <property type="component" value="Linkage Group LG14"/>
</dbReference>
<name>A0ACC5X6I1_PANGG</name>
<keyword evidence="2" id="KW-1185">Reference proteome</keyword>